<keyword evidence="1" id="KW-0472">Membrane</keyword>
<keyword evidence="1" id="KW-0812">Transmembrane</keyword>
<evidence type="ECO:0000256" key="1">
    <source>
        <dbReference type="SAM" id="Phobius"/>
    </source>
</evidence>
<feature type="transmembrane region" description="Helical" evidence="1">
    <location>
        <begin position="372"/>
        <end position="391"/>
    </location>
</feature>
<keyword evidence="1" id="KW-1133">Transmembrane helix</keyword>
<evidence type="ECO:0000313" key="2">
    <source>
        <dbReference type="EMBL" id="PRY43329.1"/>
    </source>
</evidence>
<gene>
    <name evidence="2" type="ORF">CLV43_10369</name>
</gene>
<feature type="transmembrane region" description="Helical" evidence="1">
    <location>
        <begin position="300"/>
        <end position="318"/>
    </location>
</feature>
<dbReference type="Proteomes" id="UP000239494">
    <property type="component" value="Unassembled WGS sequence"/>
</dbReference>
<dbReference type="RefSeq" id="WP_106186931.1">
    <property type="nucleotide sequence ID" value="NZ_PVTF01000003.1"/>
</dbReference>
<evidence type="ECO:0000313" key="3">
    <source>
        <dbReference type="Proteomes" id="UP000239494"/>
    </source>
</evidence>
<comment type="caution">
    <text evidence="2">The sequence shown here is derived from an EMBL/GenBank/DDBJ whole genome shotgun (WGS) entry which is preliminary data.</text>
</comment>
<dbReference type="OrthoDB" id="3668820at2"/>
<keyword evidence="3" id="KW-1185">Reference proteome</keyword>
<name>A0A2T0TCE3_9PSEU</name>
<protein>
    <submittedName>
        <fullName evidence="2">Uncharacterized protein</fullName>
    </submittedName>
</protein>
<feature type="transmembrane region" description="Helical" evidence="1">
    <location>
        <begin position="64"/>
        <end position="83"/>
    </location>
</feature>
<feature type="transmembrane region" description="Helical" evidence="1">
    <location>
        <begin position="348"/>
        <end position="366"/>
    </location>
</feature>
<reference evidence="2 3" key="1">
    <citation type="submission" date="2018-03" db="EMBL/GenBank/DDBJ databases">
        <title>Genomic Encyclopedia of Archaeal and Bacterial Type Strains, Phase II (KMG-II): from individual species to whole genera.</title>
        <authorList>
            <person name="Goeker M."/>
        </authorList>
    </citation>
    <scope>NUCLEOTIDE SEQUENCE [LARGE SCALE GENOMIC DNA]</scope>
    <source>
        <strain evidence="2 3">DSM 44720</strain>
    </source>
</reference>
<dbReference type="EMBL" id="PVTF01000003">
    <property type="protein sequence ID" value="PRY43329.1"/>
    <property type="molecule type" value="Genomic_DNA"/>
</dbReference>
<dbReference type="AlphaFoldDB" id="A0A2T0TCE3"/>
<feature type="transmembrane region" description="Helical" evidence="1">
    <location>
        <begin position="35"/>
        <end position="52"/>
    </location>
</feature>
<sequence>MLLPRFLLVLTLAIHLLYAALPLPLLATEKSDMLVPAVLAVAPLFALAWFGARNRYRSHRWPAVSLFTAAVQAMGATAAIVVHLRPLGLNPALNILVYVLLPLPPAFCAWLAHRAVTSAAPATLGGTPHHVSFPTRAVRKSFWSNDSVVVTDEALEVWLQRGATEPKELPPGAKLGSVPWKAIRLDDITSVGVRAAVPDEAPWAVLRNGPSESVPSGEVVVVRIGAEDQVLPVVKAEAFAELVRARTGRALPSRVDRPEVVLDTHVAEVLPAPDPVGPKVYAVRGPDEPLPTGPGLTARWLIAAPPALVGVAGLPLALLLATSATAGFLAWIGVAIVAWLCNLRVPRVWGRVAFLPVPVTLMWLVVQRQWLFALALVLCPVLGRLAGAVFTNWRGTDLGGSGVEVPFKLQSGERLFVQEDRLVRKTHGVPQFALWLTDLGLVQCGVRTAPEAGRWQSPGGLGHAVFDSTWLRVVAGPQQWLLPTPELRLIAELVKARAANAAPAPPDDLDLDGWHRLRAWAVTRTSGGGVQARIPGWRLFVAAVAGGFAFLLLPAAPMLVPGLVAAVIAVIALVDWARIRPRMREAEHHSLPPGSPDWGEVRPDHAPVLGYQPWV</sequence>
<organism evidence="2 3">
    <name type="scientific">Umezawaea tangerina</name>
    <dbReference type="NCBI Taxonomy" id="84725"/>
    <lineage>
        <taxon>Bacteria</taxon>
        <taxon>Bacillati</taxon>
        <taxon>Actinomycetota</taxon>
        <taxon>Actinomycetes</taxon>
        <taxon>Pseudonocardiales</taxon>
        <taxon>Pseudonocardiaceae</taxon>
        <taxon>Umezawaea</taxon>
    </lineage>
</organism>
<feature type="transmembrane region" description="Helical" evidence="1">
    <location>
        <begin position="95"/>
        <end position="112"/>
    </location>
</feature>
<accession>A0A2T0TCE3</accession>
<feature type="transmembrane region" description="Helical" evidence="1">
    <location>
        <begin position="536"/>
        <end position="553"/>
    </location>
</feature>
<proteinExistence type="predicted"/>
<feature type="transmembrane region" description="Helical" evidence="1">
    <location>
        <begin position="559"/>
        <end position="577"/>
    </location>
</feature>
<feature type="transmembrane region" description="Helical" evidence="1">
    <location>
        <begin position="324"/>
        <end position="341"/>
    </location>
</feature>